<sequence>FSPEGIEWGEKLAIAGLTDSTKKAYGMGLLRFNQFCDMLDIPEDQHMPTNEHLIVRFLGYHMGKVSGSCAKSWLSALQAWYELKGAPWPADSRLIHFARAGACISGALHKCPIHNPISINHMLTLFLVLKFSIPFHYSIWAVA</sequence>
<organism evidence="2 3">
    <name type="scientific">Gymnopus androsaceus JB14</name>
    <dbReference type="NCBI Taxonomy" id="1447944"/>
    <lineage>
        <taxon>Eukaryota</taxon>
        <taxon>Fungi</taxon>
        <taxon>Dikarya</taxon>
        <taxon>Basidiomycota</taxon>
        <taxon>Agaricomycotina</taxon>
        <taxon>Agaricomycetes</taxon>
        <taxon>Agaricomycetidae</taxon>
        <taxon>Agaricales</taxon>
        <taxon>Marasmiineae</taxon>
        <taxon>Omphalotaceae</taxon>
        <taxon>Gymnopus</taxon>
    </lineage>
</organism>
<accession>A0A6A4GWP0</accession>
<keyword evidence="1" id="KW-0238">DNA-binding</keyword>
<feature type="non-terminal residue" evidence="2">
    <location>
        <position position="1"/>
    </location>
</feature>
<dbReference type="SUPFAM" id="SSF47823">
    <property type="entry name" value="lambda integrase-like, N-terminal domain"/>
    <property type="match status" value="1"/>
</dbReference>
<evidence type="ECO:0000256" key="1">
    <source>
        <dbReference type="ARBA" id="ARBA00023125"/>
    </source>
</evidence>
<protein>
    <recommendedName>
        <fullName evidence="4">Core-binding (CB) domain-containing protein</fullName>
    </recommendedName>
</protein>
<dbReference type="InterPro" id="IPR010998">
    <property type="entry name" value="Integrase_recombinase_N"/>
</dbReference>
<dbReference type="OrthoDB" id="3012671at2759"/>
<feature type="non-terminal residue" evidence="2">
    <location>
        <position position="143"/>
    </location>
</feature>
<reference evidence="2" key="1">
    <citation type="journal article" date="2019" name="Environ. Microbiol.">
        <title>Fungal ecological strategies reflected in gene transcription - a case study of two litter decomposers.</title>
        <authorList>
            <person name="Barbi F."/>
            <person name="Kohler A."/>
            <person name="Barry K."/>
            <person name="Baskaran P."/>
            <person name="Daum C."/>
            <person name="Fauchery L."/>
            <person name="Ihrmark K."/>
            <person name="Kuo A."/>
            <person name="LaButti K."/>
            <person name="Lipzen A."/>
            <person name="Morin E."/>
            <person name="Grigoriev I.V."/>
            <person name="Henrissat B."/>
            <person name="Lindahl B."/>
            <person name="Martin F."/>
        </authorList>
    </citation>
    <scope>NUCLEOTIDE SEQUENCE</scope>
    <source>
        <strain evidence="2">JB14</strain>
    </source>
</reference>
<evidence type="ECO:0008006" key="4">
    <source>
        <dbReference type="Google" id="ProtNLM"/>
    </source>
</evidence>
<keyword evidence="3" id="KW-1185">Reference proteome</keyword>
<proteinExistence type="predicted"/>
<dbReference type="Proteomes" id="UP000799118">
    <property type="component" value="Unassembled WGS sequence"/>
</dbReference>
<evidence type="ECO:0000313" key="2">
    <source>
        <dbReference type="EMBL" id="KAE9389465.1"/>
    </source>
</evidence>
<dbReference type="AlphaFoldDB" id="A0A6A4GWP0"/>
<dbReference type="EMBL" id="ML769696">
    <property type="protein sequence ID" value="KAE9389465.1"/>
    <property type="molecule type" value="Genomic_DNA"/>
</dbReference>
<dbReference type="GO" id="GO:0003677">
    <property type="term" value="F:DNA binding"/>
    <property type="evidence" value="ECO:0007669"/>
    <property type="project" value="UniProtKB-KW"/>
</dbReference>
<evidence type="ECO:0000313" key="3">
    <source>
        <dbReference type="Proteomes" id="UP000799118"/>
    </source>
</evidence>
<dbReference type="Gene3D" id="1.10.150.130">
    <property type="match status" value="1"/>
</dbReference>
<name>A0A6A4GWP0_9AGAR</name>
<gene>
    <name evidence="2" type="ORF">BT96DRAFT_801805</name>
</gene>